<proteinExistence type="inferred from homology"/>
<dbReference type="EMBL" id="UOEU01001129">
    <property type="protein sequence ID" value="VAW43644.1"/>
    <property type="molecule type" value="Genomic_DNA"/>
</dbReference>
<feature type="domain" description="HTH gntR-type" evidence="6">
    <location>
        <begin position="14"/>
        <end position="82"/>
    </location>
</feature>
<keyword evidence="5" id="KW-0804">Transcription</keyword>
<keyword evidence="7" id="KW-0808">Transferase</keyword>
<evidence type="ECO:0000256" key="5">
    <source>
        <dbReference type="ARBA" id="ARBA00023163"/>
    </source>
</evidence>
<dbReference type="CDD" id="cd07377">
    <property type="entry name" value="WHTH_GntR"/>
    <property type="match status" value="1"/>
</dbReference>
<dbReference type="InterPro" id="IPR015421">
    <property type="entry name" value="PyrdxlP-dep_Trfase_major"/>
</dbReference>
<keyword evidence="2" id="KW-0663">Pyridoxal phosphate</keyword>
<dbReference type="SMART" id="SM00345">
    <property type="entry name" value="HTH_GNTR"/>
    <property type="match status" value="1"/>
</dbReference>
<dbReference type="Gene3D" id="3.40.640.10">
    <property type="entry name" value="Type I PLP-dependent aspartate aminotransferase-like (Major domain)"/>
    <property type="match status" value="1"/>
</dbReference>
<dbReference type="SUPFAM" id="SSF53383">
    <property type="entry name" value="PLP-dependent transferases"/>
    <property type="match status" value="1"/>
</dbReference>
<evidence type="ECO:0000256" key="3">
    <source>
        <dbReference type="ARBA" id="ARBA00023015"/>
    </source>
</evidence>
<dbReference type="EC" id="2.6.1.1" evidence="7"/>
<evidence type="ECO:0000256" key="1">
    <source>
        <dbReference type="ARBA" id="ARBA00005384"/>
    </source>
</evidence>
<dbReference type="InterPro" id="IPR015424">
    <property type="entry name" value="PyrdxlP-dep_Trfase"/>
</dbReference>
<reference evidence="7" key="1">
    <citation type="submission" date="2018-06" db="EMBL/GenBank/DDBJ databases">
        <authorList>
            <person name="Zhirakovskaya E."/>
        </authorList>
    </citation>
    <scope>NUCLEOTIDE SEQUENCE</scope>
</reference>
<dbReference type="GO" id="GO:0003677">
    <property type="term" value="F:DNA binding"/>
    <property type="evidence" value="ECO:0007669"/>
    <property type="project" value="UniProtKB-KW"/>
</dbReference>
<dbReference type="InterPro" id="IPR036390">
    <property type="entry name" value="WH_DNA-bd_sf"/>
</dbReference>
<keyword evidence="7" id="KW-0032">Aminotransferase</keyword>
<name>A0A3B0WJB3_9ZZZZ</name>
<sequence length="504" mass="55558">MNFDSWIFNKKSIVPLYMQLYQQIREAILRAEFGSQRRLPASRQLAVKLGLARVTVVQAYDQLLAEGFIERRAGAGTFIAAGLLFPSAKSGVDGKRLAPVKTWGPFQPNFSSWGRRVGQTAVINPSNAPRPEIDFGFGRSFPHIFPYDIWRKLLARYLSTDDVMLSRFGSVAGFMPLRTALADYLNRWRGVVCRAEQVVIVSGAQQALDILARLLLEPGDEVLVETPGFADAAALFRLNGAQLTAVPVDDNGFSVENMPAYSKARLAFVTPSNQFPHGGTMPLPRRLALLRWAQQHDALIIEDDYDGELRYDSRPLAALQGLSTPQNAATDRVIYLGTFSKVLFPALRLSYVVLPEGLRRPFVQAKQLIDRGAPTLTQAAVADFIRGGHFERHLNRLRRAYGQRRQTLVAALQTHLPSTVRYVDESAGLHIMLYLPLDLEETAVVSAAAKAGVGVYPAAPYFMERPSPPAILLGFSGLSESEIEQGVTRLGHVMAGLLDEGNDG</sequence>
<evidence type="ECO:0000256" key="2">
    <source>
        <dbReference type="ARBA" id="ARBA00022898"/>
    </source>
</evidence>
<dbReference type="PRINTS" id="PR00035">
    <property type="entry name" value="HTHGNTR"/>
</dbReference>
<dbReference type="PANTHER" id="PTHR46577:SF1">
    <property type="entry name" value="HTH-TYPE TRANSCRIPTIONAL REGULATORY PROTEIN GABR"/>
    <property type="match status" value="1"/>
</dbReference>
<evidence type="ECO:0000259" key="6">
    <source>
        <dbReference type="PROSITE" id="PS50949"/>
    </source>
</evidence>
<dbReference type="InterPro" id="IPR004839">
    <property type="entry name" value="Aminotransferase_I/II_large"/>
</dbReference>
<dbReference type="SUPFAM" id="SSF46785">
    <property type="entry name" value="Winged helix' DNA-binding domain"/>
    <property type="match status" value="1"/>
</dbReference>
<dbReference type="GO" id="GO:0030170">
    <property type="term" value="F:pyridoxal phosphate binding"/>
    <property type="evidence" value="ECO:0007669"/>
    <property type="project" value="InterPro"/>
</dbReference>
<dbReference type="GO" id="GO:0003700">
    <property type="term" value="F:DNA-binding transcription factor activity"/>
    <property type="evidence" value="ECO:0007669"/>
    <property type="project" value="InterPro"/>
</dbReference>
<dbReference type="Pfam" id="PF00392">
    <property type="entry name" value="GntR"/>
    <property type="match status" value="1"/>
</dbReference>
<keyword evidence="4" id="KW-0238">DNA-binding</keyword>
<dbReference type="PANTHER" id="PTHR46577">
    <property type="entry name" value="HTH-TYPE TRANSCRIPTIONAL REGULATORY PROTEIN GABR"/>
    <property type="match status" value="1"/>
</dbReference>
<gene>
    <name evidence="7" type="ORF">MNBD_CHLOROFLEXI01-3766</name>
</gene>
<keyword evidence="3" id="KW-0805">Transcription regulation</keyword>
<dbReference type="CDD" id="cd00609">
    <property type="entry name" value="AAT_like"/>
    <property type="match status" value="1"/>
</dbReference>
<comment type="similarity">
    <text evidence="1">In the C-terminal section; belongs to the class-I pyridoxal-phosphate-dependent aminotransferase family.</text>
</comment>
<dbReference type="InterPro" id="IPR036388">
    <property type="entry name" value="WH-like_DNA-bd_sf"/>
</dbReference>
<accession>A0A3B0WJB3</accession>
<organism evidence="7">
    <name type="scientific">hydrothermal vent metagenome</name>
    <dbReference type="NCBI Taxonomy" id="652676"/>
    <lineage>
        <taxon>unclassified sequences</taxon>
        <taxon>metagenomes</taxon>
        <taxon>ecological metagenomes</taxon>
    </lineage>
</organism>
<protein>
    <submittedName>
        <fullName evidence="7">Transcriptional regulator, GntR family domain / Aspartate aminotransferase</fullName>
        <ecNumber evidence="7">2.6.1.1</ecNumber>
    </submittedName>
</protein>
<dbReference type="PROSITE" id="PS50949">
    <property type="entry name" value="HTH_GNTR"/>
    <property type="match status" value="1"/>
</dbReference>
<dbReference type="GO" id="GO:0004069">
    <property type="term" value="F:L-aspartate:2-oxoglutarate aminotransferase activity"/>
    <property type="evidence" value="ECO:0007669"/>
    <property type="project" value="UniProtKB-EC"/>
</dbReference>
<dbReference type="Gene3D" id="1.10.10.10">
    <property type="entry name" value="Winged helix-like DNA-binding domain superfamily/Winged helix DNA-binding domain"/>
    <property type="match status" value="1"/>
</dbReference>
<dbReference type="AlphaFoldDB" id="A0A3B0WJB3"/>
<evidence type="ECO:0000256" key="4">
    <source>
        <dbReference type="ARBA" id="ARBA00023125"/>
    </source>
</evidence>
<dbReference type="InterPro" id="IPR051446">
    <property type="entry name" value="HTH_trans_reg/aminotransferase"/>
</dbReference>
<dbReference type="InterPro" id="IPR000524">
    <property type="entry name" value="Tscrpt_reg_HTH_GntR"/>
</dbReference>
<evidence type="ECO:0000313" key="7">
    <source>
        <dbReference type="EMBL" id="VAW43644.1"/>
    </source>
</evidence>
<dbReference type="Pfam" id="PF00155">
    <property type="entry name" value="Aminotran_1_2"/>
    <property type="match status" value="1"/>
</dbReference>